<dbReference type="PANTHER" id="PTHR30269">
    <property type="entry name" value="TRANSMEMBRANE PROTEIN YFCA"/>
    <property type="match status" value="1"/>
</dbReference>
<evidence type="ECO:0000256" key="8">
    <source>
        <dbReference type="RuleBase" id="RU363041"/>
    </source>
</evidence>
<evidence type="ECO:0000256" key="5">
    <source>
        <dbReference type="ARBA" id="ARBA00022692"/>
    </source>
</evidence>
<evidence type="ECO:0000256" key="6">
    <source>
        <dbReference type="ARBA" id="ARBA00022989"/>
    </source>
</evidence>
<keyword evidence="5 8" id="KW-0812">Transmembrane</keyword>
<feature type="transmembrane region" description="Helical" evidence="8">
    <location>
        <begin position="133"/>
        <end position="152"/>
    </location>
</feature>
<keyword evidence="7 8" id="KW-0472">Membrane</keyword>
<organism evidence="9 10">
    <name type="scientific">Veronia nyctiphanis</name>
    <dbReference type="NCBI Taxonomy" id="1278244"/>
    <lineage>
        <taxon>Bacteria</taxon>
        <taxon>Pseudomonadati</taxon>
        <taxon>Pseudomonadota</taxon>
        <taxon>Gammaproteobacteria</taxon>
        <taxon>Vibrionales</taxon>
        <taxon>Vibrionaceae</taxon>
        <taxon>Veronia</taxon>
    </lineage>
</organism>
<keyword evidence="10" id="KW-1185">Reference proteome</keyword>
<keyword evidence="4 8" id="KW-1003">Cell membrane</keyword>
<dbReference type="AlphaFoldDB" id="A0A4V1LRR3"/>
<evidence type="ECO:0000313" key="10">
    <source>
        <dbReference type="Proteomes" id="UP000290287"/>
    </source>
</evidence>
<evidence type="ECO:0000256" key="7">
    <source>
        <dbReference type="ARBA" id="ARBA00023136"/>
    </source>
</evidence>
<sequence length="256" mass="27250">MIITTDIVLLLFIIMLGSYIQTITGFGLAIIVIGVSGALSLGSIATLAIVVSFITLTNCLFALRGLMKFVKWDVILFTSVGIIPGIIIGIISLEHLSQNASNALKALLGVNVLVSGILFILKPKSQDAVSSHVSFAFAGFLAGLAGGAFGMAGPPVAYQIYKQPYNIVMVKALLLTLFCCTSGVRTLVVLWEGHIPQDVWNLSIIAIPLVMLTTIAARRFPPPVSAQTLKKSVIVLLIVVGFKLIVEGLSLLFRIS</sequence>
<feature type="transmembrane region" description="Helical" evidence="8">
    <location>
        <begin position="74"/>
        <end position="91"/>
    </location>
</feature>
<name>A0A4V1LRR3_9GAMM</name>
<comment type="similarity">
    <text evidence="2 8">Belongs to the 4-toluene sulfonate uptake permease (TSUP) (TC 2.A.102) family.</text>
</comment>
<feature type="transmembrane region" description="Helical" evidence="8">
    <location>
        <begin position="172"/>
        <end position="192"/>
    </location>
</feature>
<keyword evidence="6 8" id="KW-1133">Transmembrane helix</keyword>
<evidence type="ECO:0000313" key="9">
    <source>
        <dbReference type="EMBL" id="RXJ69098.1"/>
    </source>
</evidence>
<dbReference type="InterPro" id="IPR002781">
    <property type="entry name" value="TM_pro_TauE-like"/>
</dbReference>
<comment type="subcellular location">
    <subcellularLocation>
        <location evidence="1 8">Cell membrane</location>
        <topology evidence="1 8">Multi-pass membrane protein</topology>
    </subcellularLocation>
</comment>
<feature type="transmembrane region" description="Helical" evidence="8">
    <location>
        <begin position="39"/>
        <end position="62"/>
    </location>
</feature>
<evidence type="ECO:0000256" key="3">
    <source>
        <dbReference type="ARBA" id="ARBA00022448"/>
    </source>
</evidence>
<evidence type="ECO:0000256" key="2">
    <source>
        <dbReference type="ARBA" id="ARBA00009142"/>
    </source>
</evidence>
<keyword evidence="3" id="KW-0813">Transport</keyword>
<feature type="transmembrane region" description="Helical" evidence="8">
    <location>
        <begin position="199"/>
        <end position="220"/>
    </location>
</feature>
<feature type="transmembrane region" description="Helical" evidence="8">
    <location>
        <begin position="7"/>
        <end position="33"/>
    </location>
</feature>
<feature type="transmembrane region" description="Helical" evidence="8">
    <location>
        <begin position="232"/>
        <end position="253"/>
    </location>
</feature>
<reference evidence="9 10" key="1">
    <citation type="submission" date="2017-10" db="EMBL/GenBank/DDBJ databases">
        <title>Nyctiphanis sp. nov., isolated from the stomach of the euphausiid Nyctiphanes simplex (Hansen, 1911) in the Gulf of California.</title>
        <authorList>
            <person name="Gomez-Gil B."/>
            <person name="Aguilar-Mendez M."/>
            <person name="Lopez-Cortes A."/>
            <person name="Gomez-Gutierrez J."/>
            <person name="Roque A."/>
            <person name="Lang E."/>
            <person name="Gonzalez-Castillo A."/>
        </authorList>
    </citation>
    <scope>NUCLEOTIDE SEQUENCE [LARGE SCALE GENOMIC DNA]</scope>
    <source>
        <strain evidence="9 10">CAIM 600</strain>
    </source>
</reference>
<feature type="transmembrane region" description="Helical" evidence="8">
    <location>
        <begin position="103"/>
        <end position="121"/>
    </location>
</feature>
<dbReference type="Pfam" id="PF01925">
    <property type="entry name" value="TauE"/>
    <property type="match status" value="1"/>
</dbReference>
<dbReference type="PANTHER" id="PTHR30269:SF37">
    <property type="entry name" value="MEMBRANE TRANSPORTER PROTEIN"/>
    <property type="match status" value="1"/>
</dbReference>
<proteinExistence type="inferred from homology"/>
<dbReference type="OrthoDB" id="7029178at2"/>
<dbReference type="Proteomes" id="UP000290287">
    <property type="component" value="Unassembled WGS sequence"/>
</dbReference>
<dbReference type="InterPro" id="IPR052017">
    <property type="entry name" value="TSUP"/>
</dbReference>
<evidence type="ECO:0000256" key="1">
    <source>
        <dbReference type="ARBA" id="ARBA00004651"/>
    </source>
</evidence>
<protein>
    <recommendedName>
        <fullName evidence="8">Probable membrane transporter protein</fullName>
    </recommendedName>
</protein>
<dbReference type="RefSeq" id="WP_129124357.1">
    <property type="nucleotide sequence ID" value="NZ_PEIB01000057.1"/>
</dbReference>
<gene>
    <name evidence="9" type="ORF">CS022_23900</name>
</gene>
<evidence type="ECO:0000256" key="4">
    <source>
        <dbReference type="ARBA" id="ARBA00022475"/>
    </source>
</evidence>
<dbReference type="GO" id="GO:0005886">
    <property type="term" value="C:plasma membrane"/>
    <property type="evidence" value="ECO:0007669"/>
    <property type="project" value="UniProtKB-SubCell"/>
</dbReference>
<comment type="caution">
    <text evidence="9">The sequence shown here is derived from an EMBL/GenBank/DDBJ whole genome shotgun (WGS) entry which is preliminary data.</text>
</comment>
<accession>A0A4V1LRR3</accession>
<dbReference type="EMBL" id="PEIB01000057">
    <property type="protein sequence ID" value="RXJ69098.1"/>
    <property type="molecule type" value="Genomic_DNA"/>
</dbReference>